<name>A0A5J5BXF5_9ASTE</name>
<sequence>MHLHIEVQEQQQNCSVQHRIEYPCPNSIAPTFHEVQQEHPNMAQQIATQQHNLAIHHERKASTRQSNCGPESVPFPSSEDGEIRAECVEESGEVEDVGPEEDPPGGAGAEGEAEEPLEWGLRAPPEPPGVSDLGGRGEEDAGEDGDRDEGHGEAVEGRDRTERNGAAVVAEEEADKEVEEDG</sequence>
<dbReference type="AlphaFoldDB" id="A0A5J5BXF5"/>
<reference evidence="2 3" key="1">
    <citation type="submission" date="2019-09" db="EMBL/GenBank/DDBJ databases">
        <title>A chromosome-level genome assembly of the Chinese tupelo Nyssa sinensis.</title>
        <authorList>
            <person name="Yang X."/>
            <person name="Kang M."/>
            <person name="Yang Y."/>
            <person name="Xiong H."/>
            <person name="Wang M."/>
            <person name="Zhang Z."/>
            <person name="Wang Z."/>
            <person name="Wu H."/>
            <person name="Ma T."/>
            <person name="Liu J."/>
            <person name="Xi Z."/>
        </authorList>
    </citation>
    <scope>NUCLEOTIDE SEQUENCE [LARGE SCALE GENOMIC DNA]</scope>
    <source>
        <strain evidence="2">J267</strain>
        <tissue evidence="2">Leaf</tissue>
    </source>
</reference>
<gene>
    <name evidence="2" type="ORF">F0562_003830</name>
</gene>
<protein>
    <submittedName>
        <fullName evidence="2">Uncharacterized protein</fullName>
    </submittedName>
</protein>
<evidence type="ECO:0000313" key="3">
    <source>
        <dbReference type="Proteomes" id="UP000325577"/>
    </source>
</evidence>
<keyword evidence="3" id="KW-1185">Reference proteome</keyword>
<accession>A0A5J5BXF5</accession>
<dbReference type="OrthoDB" id="1751010at2759"/>
<dbReference type="EMBL" id="CM018032">
    <property type="protein sequence ID" value="KAA8547306.1"/>
    <property type="molecule type" value="Genomic_DNA"/>
</dbReference>
<dbReference type="Proteomes" id="UP000325577">
    <property type="component" value="Linkage Group LG1"/>
</dbReference>
<evidence type="ECO:0000313" key="2">
    <source>
        <dbReference type="EMBL" id="KAA8547306.1"/>
    </source>
</evidence>
<feature type="region of interest" description="Disordered" evidence="1">
    <location>
        <begin position="57"/>
        <end position="182"/>
    </location>
</feature>
<feature type="compositionally biased region" description="Basic and acidic residues" evidence="1">
    <location>
        <begin position="148"/>
        <end position="163"/>
    </location>
</feature>
<organism evidence="2 3">
    <name type="scientific">Nyssa sinensis</name>
    <dbReference type="NCBI Taxonomy" id="561372"/>
    <lineage>
        <taxon>Eukaryota</taxon>
        <taxon>Viridiplantae</taxon>
        <taxon>Streptophyta</taxon>
        <taxon>Embryophyta</taxon>
        <taxon>Tracheophyta</taxon>
        <taxon>Spermatophyta</taxon>
        <taxon>Magnoliopsida</taxon>
        <taxon>eudicotyledons</taxon>
        <taxon>Gunneridae</taxon>
        <taxon>Pentapetalae</taxon>
        <taxon>asterids</taxon>
        <taxon>Cornales</taxon>
        <taxon>Nyssaceae</taxon>
        <taxon>Nyssa</taxon>
    </lineage>
</organism>
<proteinExistence type="predicted"/>
<evidence type="ECO:0000256" key="1">
    <source>
        <dbReference type="SAM" id="MobiDB-lite"/>
    </source>
</evidence>
<feature type="compositionally biased region" description="Acidic residues" evidence="1">
    <location>
        <begin position="88"/>
        <end position="103"/>
    </location>
</feature>
<feature type="compositionally biased region" description="Acidic residues" evidence="1">
    <location>
        <begin position="170"/>
        <end position="182"/>
    </location>
</feature>